<dbReference type="InterPro" id="IPR048278">
    <property type="entry name" value="PFN"/>
</dbReference>
<evidence type="ECO:0000256" key="3">
    <source>
        <dbReference type="ARBA" id="ARBA00022490"/>
    </source>
</evidence>
<evidence type="ECO:0000256" key="7">
    <source>
        <dbReference type="RuleBase" id="RU003909"/>
    </source>
</evidence>
<sequence>MSWQAYVDQSLVGSGYIDKAVICDVSGKTIWAASPGFTVSDAERQVIAESFGDKSPEKKVFEHGLHVSGEKYMTISSSEDSLIAKKGKEGLIAMKTTQAILIAHHNAETQTTNANNSVAELADYLIKVGY</sequence>
<keyword evidence="4 7" id="KW-0009">Actin-binding</keyword>
<dbReference type="SMART" id="SM00392">
    <property type="entry name" value="PROF"/>
    <property type="match status" value="1"/>
</dbReference>
<dbReference type="Pfam" id="PF00235">
    <property type="entry name" value="Profilin"/>
    <property type="match status" value="1"/>
</dbReference>
<dbReference type="InterPro" id="IPR036140">
    <property type="entry name" value="PFN_sf"/>
</dbReference>
<dbReference type="EMBL" id="MCFA01000030">
    <property type="protein sequence ID" value="ORY14766.1"/>
    <property type="molecule type" value="Genomic_DNA"/>
</dbReference>
<reference evidence="8 9" key="1">
    <citation type="submission" date="2016-07" db="EMBL/GenBank/DDBJ databases">
        <title>Pervasive Adenine N6-methylation of Active Genes in Fungi.</title>
        <authorList>
            <consortium name="DOE Joint Genome Institute"/>
            <person name="Mondo S.J."/>
            <person name="Dannebaum R.O."/>
            <person name="Kuo R.C."/>
            <person name="Labutti K."/>
            <person name="Haridas S."/>
            <person name="Kuo A."/>
            <person name="Salamov A."/>
            <person name="Ahrendt S.R."/>
            <person name="Lipzen A."/>
            <person name="Sullivan W."/>
            <person name="Andreopoulos W.B."/>
            <person name="Clum A."/>
            <person name="Lindquist E."/>
            <person name="Daum C."/>
            <person name="Ramamoorthy G.K."/>
            <person name="Gryganskyi A."/>
            <person name="Culley D."/>
            <person name="Magnuson J.K."/>
            <person name="James T.Y."/>
            <person name="O'Malley M.A."/>
            <person name="Stajich J.E."/>
            <person name="Spatafora J.W."/>
            <person name="Visel A."/>
            <person name="Grigoriev I.V."/>
        </authorList>
    </citation>
    <scope>NUCLEOTIDE SEQUENCE [LARGE SCALE GENOMIC DNA]</scope>
    <source>
        <strain evidence="8 9">CBS 115471</strain>
    </source>
</reference>
<dbReference type="GO" id="GO:0005856">
    <property type="term" value="C:cytoskeleton"/>
    <property type="evidence" value="ECO:0007669"/>
    <property type="project" value="UniProtKB-SubCell"/>
</dbReference>
<dbReference type="InterPro" id="IPR027310">
    <property type="entry name" value="Profilin_CS"/>
</dbReference>
<organism evidence="8 9">
    <name type="scientific">Clohesyomyces aquaticus</name>
    <dbReference type="NCBI Taxonomy" id="1231657"/>
    <lineage>
        <taxon>Eukaryota</taxon>
        <taxon>Fungi</taxon>
        <taxon>Dikarya</taxon>
        <taxon>Ascomycota</taxon>
        <taxon>Pezizomycotina</taxon>
        <taxon>Dothideomycetes</taxon>
        <taxon>Pleosporomycetidae</taxon>
        <taxon>Pleosporales</taxon>
        <taxon>Lindgomycetaceae</taxon>
        <taxon>Clohesyomyces</taxon>
    </lineage>
</organism>
<dbReference type="GO" id="GO:0005938">
    <property type="term" value="C:cell cortex"/>
    <property type="evidence" value="ECO:0007669"/>
    <property type="project" value="TreeGrafter"/>
</dbReference>
<dbReference type="SUPFAM" id="SSF55770">
    <property type="entry name" value="Profilin (actin-binding protein)"/>
    <property type="match status" value="1"/>
</dbReference>
<evidence type="ECO:0000313" key="8">
    <source>
        <dbReference type="EMBL" id="ORY14766.1"/>
    </source>
</evidence>
<comment type="function">
    <text evidence="6">Binds to actin and affects the structure of the cytoskeleton. At high concentrations, profilin prevents the polymerization of actin, whereas it enhances it at low concentrations.</text>
</comment>
<keyword evidence="3" id="KW-0963">Cytoplasm</keyword>
<dbReference type="PROSITE" id="PS00414">
    <property type="entry name" value="PROFILIN"/>
    <property type="match status" value="1"/>
</dbReference>
<dbReference type="Gene3D" id="3.30.450.30">
    <property type="entry name" value="Dynein light chain 2a, cytoplasmic"/>
    <property type="match status" value="1"/>
</dbReference>
<dbReference type="PANTHER" id="PTHR11604:SF0">
    <property type="entry name" value="PROFILIN"/>
    <property type="match status" value="1"/>
</dbReference>
<evidence type="ECO:0000256" key="4">
    <source>
        <dbReference type="ARBA" id="ARBA00023203"/>
    </source>
</evidence>
<protein>
    <recommendedName>
        <fullName evidence="7">Profilin</fullName>
    </recommendedName>
</protein>
<dbReference type="AlphaFoldDB" id="A0A1Y1ZWY5"/>
<comment type="subcellular location">
    <subcellularLocation>
        <location evidence="1">Cytoplasm</location>
        <location evidence="1">Cytoskeleton</location>
    </subcellularLocation>
</comment>
<evidence type="ECO:0000256" key="6">
    <source>
        <dbReference type="RuleBase" id="RU003908"/>
    </source>
</evidence>
<dbReference type="PANTHER" id="PTHR11604">
    <property type="entry name" value="PROFILIN"/>
    <property type="match status" value="1"/>
</dbReference>
<comment type="similarity">
    <text evidence="2 7">Belongs to the profilin family.</text>
</comment>
<evidence type="ECO:0000313" key="9">
    <source>
        <dbReference type="Proteomes" id="UP000193144"/>
    </source>
</evidence>
<dbReference type="PRINTS" id="PR01640">
    <property type="entry name" value="PROFILINPLNT"/>
</dbReference>
<dbReference type="InterPro" id="IPR005455">
    <property type="entry name" value="PFN_euk"/>
</dbReference>
<comment type="subunit">
    <text evidence="6">Occurs in many kinds of cells as a complex with monomeric actin in a 1:1 ratio.</text>
</comment>
<evidence type="ECO:0000256" key="5">
    <source>
        <dbReference type="ARBA" id="ARBA00023212"/>
    </source>
</evidence>
<keyword evidence="5 6" id="KW-0206">Cytoskeleton</keyword>
<gene>
    <name evidence="8" type="ORF">BCR34DRAFT_598894</name>
</gene>
<name>A0A1Y1ZWY5_9PLEO</name>
<comment type="caution">
    <text evidence="8">The sequence shown here is derived from an EMBL/GenBank/DDBJ whole genome shotgun (WGS) entry which is preliminary data.</text>
</comment>
<accession>A0A1Y1ZWY5</accession>
<dbReference type="GO" id="GO:0003785">
    <property type="term" value="F:actin monomer binding"/>
    <property type="evidence" value="ECO:0007669"/>
    <property type="project" value="TreeGrafter"/>
</dbReference>
<evidence type="ECO:0000256" key="1">
    <source>
        <dbReference type="ARBA" id="ARBA00004245"/>
    </source>
</evidence>
<dbReference type="STRING" id="1231657.A0A1Y1ZWY5"/>
<dbReference type="OrthoDB" id="421374at2759"/>
<dbReference type="CDD" id="cd00148">
    <property type="entry name" value="PROF"/>
    <property type="match status" value="1"/>
</dbReference>
<dbReference type="Proteomes" id="UP000193144">
    <property type="component" value="Unassembled WGS sequence"/>
</dbReference>
<evidence type="ECO:0000256" key="2">
    <source>
        <dbReference type="ARBA" id="ARBA00010058"/>
    </source>
</evidence>
<proteinExistence type="inferred from homology"/>
<keyword evidence="9" id="KW-1185">Reference proteome</keyword>
<dbReference type="PRINTS" id="PR00392">
    <property type="entry name" value="PROFILIN"/>
</dbReference>